<dbReference type="AlphaFoldDB" id="A0A920CUH9"/>
<organism evidence="1 2">
    <name type="scientific">Paenibacillus azoreducens</name>
    <dbReference type="NCBI Taxonomy" id="116718"/>
    <lineage>
        <taxon>Bacteria</taxon>
        <taxon>Bacillati</taxon>
        <taxon>Bacillota</taxon>
        <taxon>Bacilli</taxon>
        <taxon>Bacillales</taxon>
        <taxon>Paenibacillaceae</taxon>
        <taxon>Paenibacillus</taxon>
    </lineage>
</organism>
<dbReference type="Pfam" id="PF07799">
    <property type="entry name" value="DUF1643"/>
    <property type="match status" value="1"/>
</dbReference>
<dbReference type="Proteomes" id="UP000682811">
    <property type="component" value="Unassembled WGS sequence"/>
</dbReference>
<dbReference type="EMBL" id="BORT01000022">
    <property type="protein sequence ID" value="GIO49453.1"/>
    <property type="molecule type" value="Genomic_DNA"/>
</dbReference>
<evidence type="ECO:0008006" key="3">
    <source>
        <dbReference type="Google" id="ProtNLM"/>
    </source>
</evidence>
<accession>A0A920CUH9</accession>
<comment type="caution">
    <text evidence="1">The sequence shown here is derived from an EMBL/GenBank/DDBJ whole genome shotgun (WGS) entry which is preliminary data.</text>
</comment>
<keyword evidence="2" id="KW-1185">Reference proteome</keyword>
<reference evidence="1 2" key="1">
    <citation type="submission" date="2021-03" db="EMBL/GenBank/DDBJ databases">
        <title>Antimicrobial resistance genes in bacteria isolated from Japanese honey, and their potential for conferring macrolide and lincosamide resistance in the American foulbrood pathogen Paenibacillus larvae.</title>
        <authorList>
            <person name="Okamoto M."/>
            <person name="Kumagai M."/>
            <person name="Kanamori H."/>
            <person name="Takamatsu D."/>
        </authorList>
    </citation>
    <scope>NUCLEOTIDE SEQUENCE [LARGE SCALE GENOMIC DNA]</scope>
    <source>
        <strain evidence="1 2">J34TS1</strain>
    </source>
</reference>
<dbReference type="InterPro" id="IPR012441">
    <property type="entry name" value="DUF1643"/>
</dbReference>
<sequence length="159" mass="18228">MKLEAVFDESGSYRYLLSRVWNPTLPKLLYVMLNPSTADKTTEDQTSRQCIYFAKKFGFGSFEVVNLYSLISTNPKGLRTSSIDPIGNDNDLYITEAAARADLIIVAWGTDHFFNKRNEIIRNKLKADGYKLFCLKKTKYGHPGHPSRLKHDIDQLIEF</sequence>
<protein>
    <recommendedName>
        <fullName evidence="3">DUF1643 domain-containing protein</fullName>
    </recommendedName>
</protein>
<gene>
    <name evidence="1" type="ORF">J34TS1_42180</name>
</gene>
<evidence type="ECO:0000313" key="2">
    <source>
        <dbReference type="Proteomes" id="UP000682811"/>
    </source>
</evidence>
<proteinExistence type="predicted"/>
<evidence type="ECO:0000313" key="1">
    <source>
        <dbReference type="EMBL" id="GIO49453.1"/>
    </source>
</evidence>
<dbReference type="RefSeq" id="WP_212979947.1">
    <property type="nucleotide sequence ID" value="NZ_AP025343.1"/>
</dbReference>
<name>A0A920CUH9_9BACL</name>